<protein>
    <submittedName>
        <fullName evidence="1">Uncharacterized protein</fullName>
    </submittedName>
</protein>
<keyword evidence="2" id="KW-1185">Reference proteome</keyword>
<evidence type="ECO:0000313" key="1">
    <source>
        <dbReference type="EMBL" id="KAK7508300.1"/>
    </source>
</evidence>
<accession>A0ABD0M9I0</accession>
<organism evidence="1 2">
    <name type="scientific">Batillaria attramentaria</name>
    <dbReference type="NCBI Taxonomy" id="370345"/>
    <lineage>
        <taxon>Eukaryota</taxon>
        <taxon>Metazoa</taxon>
        <taxon>Spiralia</taxon>
        <taxon>Lophotrochozoa</taxon>
        <taxon>Mollusca</taxon>
        <taxon>Gastropoda</taxon>
        <taxon>Caenogastropoda</taxon>
        <taxon>Sorbeoconcha</taxon>
        <taxon>Cerithioidea</taxon>
        <taxon>Batillariidae</taxon>
        <taxon>Batillaria</taxon>
    </lineage>
</organism>
<sequence>MYKKATHFADAPTTQVPARGGIRFASIDDECSKSGGSLPRVLSTSALRTKGGRQSFWQ</sequence>
<gene>
    <name evidence="1" type="ORF">BaRGS_00000539</name>
</gene>
<dbReference type="AlphaFoldDB" id="A0ABD0M9I0"/>
<dbReference type="Proteomes" id="UP001519460">
    <property type="component" value="Unassembled WGS sequence"/>
</dbReference>
<feature type="non-terminal residue" evidence="1">
    <location>
        <position position="58"/>
    </location>
</feature>
<evidence type="ECO:0000313" key="2">
    <source>
        <dbReference type="Proteomes" id="UP001519460"/>
    </source>
</evidence>
<proteinExistence type="predicted"/>
<dbReference type="EMBL" id="JACVVK020000002">
    <property type="protein sequence ID" value="KAK7508300.1"/>
    <property type="molecule type" value="Genomic_DNA"/>
</dbReference>
<name>A0ABD0M9I0_9CAEN</name>
<reference evidence="1 2" key="1">
    <citation type="journal article" date="2023" name="Sci. Data">
        <title>Genome assembly of the Korean intertidal mud-creeper Batillaria attramentaria.</title>
        <authorList>
            <person name="Patra A.K."/>
            <person name="Ho P.T."/>
            <person name="Jun S."/>
            <person name="Lee S.J."/>
            <person name="Kim Y."/>
            <person name="Won Y.J."/>
        </authorList>
    </citation>
    <scope>NUCLEOTIDE SEQUENCE [LARGE SCALE GENOMIC DNA]</scope>
    <source>
        <strain evidence="1">Wonlab-2016</strain>
    </source>
</reference>
<comment type="caution">
    <text evidence="1">The sequence shown here is derived from an EMBL/GenBank/DDBJ whole genome shotgun (WGS) entry which is preliminary data.</text>
</comment>